<evidence type="ECO:0000313" key="3">
    <source>
        <dbReference type="Proteomes" id="UP001377692"/>
    </source>
</evidence>
<dbReference type="RefSeq" id="WP_186679177.1">
    <property type="nucleotide sequence ID" value="NZ_JBBHLD010000007.1"/>
</dbReference>
<dbReference type="EMBL" id="JBBHLD010000007">
    <property type="protein sequence ID" value="MEJ5905233.1"/>
    <property type="molecule type" value="Genomic_DNA"/>
</dbReference>
<keyword evidence="3" id="KW-1185">Reference proteome</keyword>
<evidence type="ECO:0000256" key="1">
    <source>
        <dbReference type="SAM" id="MobiDB-lite"/>
    </source>
</evidence>
<gene>
    <name evidence="2" type="ORF">V7V80_11125</name>
</gene>
<comment type="caution">
    <text evidence="2">The sequence shown here is derived from an EMBL/GenBank/DDBJ whole genome shotgun (WGS) entry which is preliminary data.</text>
</comment>
<sequence>MNLPTLGMGTPVTDKASRRPSRLWPRLRLGALVPLVLGACMLLPATSSELQAKELSMQDNQGQYQPYTPGMKLPEGVFPPMKGYTHEDLIGAAALPVEAVMKAEGIDPTLIKESLFALAKHLNEALEAQNVEYQISTWYQKPYDNPADRTKSVAAMGESFGALAIRAAGQSLRGSPLLNLGEAFFERYTRSAGDGVHDLIVTLNKPGA</sequence>
<proteinExistence type="predicted"/>
<accession>A0ABU8R5T4</accession>
<organism evidence="2 3">
    <name type="scientific">Pseudomonas kermanshahensis</name>
    <dbReference type="NCBI Taxonomy" id="2745482"/>
    <lineage>
        <taxon>Bacteria</taxon>
        <taxon>Pseudomonadati</taxon>
        <taxon>Pseudomonadota</taxon>
        <taxon>Gammaproteobacteria</taxon>
        <taxon>Pseudomonadales</taxon>
        <taxon>Pseudomonadaceae</taxon>
        <taxon>Pseudomonas</taxon>
    </lineage>
</organism>
<dbReference type="Proteomes" id="UP001377692">
    <property type="component" value="Unassembled WGS sequence"/>
</dbReference>
<evidence type="ECO:0000313" key="2">
    <source>
        <dbReference type="EMBL" id="MEJ5905233.1"/>
    </source>
</evidence>
<name>A0ABU8R5T4_9PSED</name>
<feature type="region of interest" description="Disordered" evidence="1">
    <location>
        <begin position="1"/>
        <end position="20"/>
    </location>
</feature>
<protein>
    <submittedName>
        <fullName evidence="2">Uncharacterized protein</fullName>
    </submittedName>
</protein>
<reference evidence="2 3" key="1">
    <citation type="submission" date="2024-02" db="EMBL/GenBank/DDBJ databases">
        <title>Identification of pathogenicity and growth-promoting functions of Pseudomonas putida variants.</title>
        <authorList>
            <person name="Sun J."/>
        </authorList>
    </citation>
    <scope>NUCLEOTIDE SEQUENCE [LARGE SCALE GENOMIC DNA]</scope>
    <source>
        <strain evidence="2 3">A04</strain>
    </source>
</reference>